<evidence type="ECO:0000313" key="3">
    <source>
        <dbReference type="Proteomes" id="UP000474159"/>
    </source>
</evidence>
<name>A0A6L3T092_9HYPH</name>
<dbReference type="RefSeq" id="WP_151002650.1">
    <property type="nucleotide sequence ID" value="NZ_BPQY01000013.1"/>
</dbReference>
<evidence type="ECO:0000313" key="2">
    <source>
        <dbReference type="EMBL" id="KAB1076532.1"/>
    </source>
</evidence>
<keyword evidence="1" id="KW-0472">Membrane</keyword>
<comment type="caution">
    <text evidence="2">The sequence shown here is derived from an EMBL/GenBank/DDBJ whole genome shotgun (WGS) entry which is preliminary data.</text>
</comment>
<dbReference type="Proteomes" id="UP000474159">
    <property type="component" value="Unassembled WGS sequence"/>
</dbReference>
<proteinExistence type="predicted"/>
<feature type="transmembrane region" description="Helical" evidence="1">
    <location>
        <begin position="21"/>
        <end position="42"/>
    </location>
</feature>
<reference evidence="2 3" key="1">
    <citation type="submission" date="2019-09" db="EMBL/GenBank/DDBJ databases">
        <title>YIM 48816 draft genome.</title>
        <authorList>
            <person name="Jiang L."/>
        </authorList>
    </citation>
    <scope>NUCLEOTIDE SEQUENCE [LARGE SCALE GENOMIC DNA]</scope>
    <source>
        <strain evidence="2 3">YIM 48816</strain>
    </source>
</reference>
<accession>A0A6L3T092</accession>
<gene>
    <name evidence="2" type="ORF">F6X53_22785</name>
</gene>
<evidence type="ECO:0000256" key="1">
    <source>
        <dbReference type="SAM" id="Phobius"/>
    </source>
</evidence>
<organism evidence="2 3">
    <name type="scientific">Methylobacterium soli</name>
    <dbReference type="NCBI Taxonomy" id="553447"/>
    <lineage>
        <taxon>Bacteria</taxon>
        <taxon>Pseudomonadati</taxon>
        <taxon>Pseudomonadota</taxon>
        <taxon>Alphaproteobacteria</taxon>
        <taxon>Hyphomicrobiales</taxon>
        <taxon>Methylobacteriaceae</taxon>
        <taxon>Methylobacterium</taxon>
    </lineage>
</organism>
<keyword evidence="1" id="KW-1133">Transmembrane helix</keyword>
<dbReference type="EMBL" id="VZZK01000029">
    <property type="protein sequence ID" value="KAB1076532.1"/>
    <property type="molecule type" value="Genomic_DNA"/>
</dbReference>
<protein>
    <submittedName>
        <fullName evidence="2">Uncharacterized protein</fullName>
    </submittedName>
</protein>
<sequence>MTSVYRVVTRKRGVVGNFCKWAFVGFNGLTVWWLWAYVEAAITGAGAGMAAAAGTGMPLGSASGAALAAVLWLIGGAGLGGLTFLTRPRMIVFIEDRGDGVTGPLQPRAAR</sequence>
<dbReference type="AlphaFoldDB" id="A0A6L3T092"/>
<feature type="transmembrane region" description="Helical" evidence="1">
    <location>
        <begin position="62"/>
        <end position="85"/>
    </location>
</feature>
<keyword evidence="1" id="KW-0812">Transmembrane</keyword>
<keyword evidence="3" id="KW-1185">Reference proteome</keyword>